<evidence type="ECO:0000256" key="1">
    <source>
        <dbReference type="ARBA" id="ARBA00004141"/>
    </source>
</evidence>
<name>A0A518HZ27_9BACT</name>
<organism evidence="7 8">
    <name type="scientific">Stieleria neptunia</name>
    <dbReference type="NCBI Taxonomy" id="2527979"/>
    <lineage>
        <taxon>Bacteria</taxon>
        <taxon>Pseudomonadati</taxon>
        <taxon>Planctomycetota</taxon>
        <taxon>Planctomycetia</taxon>
        <taxon>Pirellulales</taxon>
        <taxon>Pirellulaceae</taxon>
        <taxon>Stieleria</taxon>
    </lineage>
</organism>
<dbReference type="EMBL" id="CP037423">
    <property type="protein sequence ID" value="QDV46024.1"/>
    <property type="molecule type" value="Genomic_DNA"/>
</dbReference>
<dbReference type="InterPro" id="IPR050932">
    <property type="entry name" value="TM2D1-3-like"/>
</dbReference>
<keyword evidence="3 5" id="KW-1133">Transmembrane helix</keyword>
<dbReference type="RefSeq" id="WP_197455410.1">
    <property type="nucleotide sequence ID" value="NZ_CP037423.1"/>
</dbReference>
<evidence type="ECO:0000313" key="7">
    <source>
        <dbReference type="EMBL" id="QDV46024.1"/>
    </source>
</evidence>
<evidence type="ECO:0000256" key="5">
    <source>
        <dbReference type="SAM" id="Phobius"/>
    </source>
</evidence>
<feature type="transmembrane region" description="Helical" evidence="5">
    <location>
        <begin position="51"/>
        <end position="75"/>
    </location>
</feature>
<dbReference type="PANTHER" id="PTHR21016">
    <property type="entry name" value="BETA-AMYLOID BINDING PROTEIN-RELATED"/>
    <property type="match status" value="1"/>
</dbReference>
<feature type="transmembrane region" description="Helical" evidence="5">
    <location>
        <begin position="26"/>
        <end position="44"/>
    </location>
</feature>
<dbReference type="Proteomes" id="UP000319004">
    <property type="component" value="Chromosome"/>
</dbReference>
<feature type="domain" description="TM2" evidence="6">
    <location>
        <begin position="87"/>
        <end position="133"/>
    </location>
</feature>
<evidence type="ECO:0000256" key="3">
    <source>
        <dbReference type="ARBA" id="ARBA00022989"/>
    </source>
</evidence>
<keyword evidence="2 5" id="KW-0812">Transmembrane</keyword>
<evidence type="ECO:0000256" key="2">
    <source>
        <dbReference type="ARBA" id="ARBA00022692"/>
    </source>
</evidence>
<gene>
    <name evidence="7" type="ORF">Enr13x_59280</name>
</gene>
<keyword evidence="4 5" id="KW-0472">Membrane</keyword>
<reference evidence="7 8" key="1">
    <citation type="submission" date="2019-03" db="EMBL/GenBank/DDBJ databases">
        <title>Deep-cultivation of Planctomycetes and their phenomic and genomic characterization uncovers novel biology.</title>
        <authorList>
            <person name="Wiegand S."/>
            <person name="Jogler M."/>
            <person name="Boedeker C."/>
            <person name="Pinto D."/>
            <person name="Vollmers J."/>
            <person name="Rivas-Marin E."/>
            <person name="Kohn T."/>
            <person name="Peeters S.H."/>
            <person name="Heuer A."/>
            <person name="Rast P."/>
            <person name="Oberbeckmann S."/>
            <person name="Bunk B."/>
            <person name="Jeske O."/>
            <person name="Meyerdierks A."/>
            <person name="Storesund J.E."/>
            <person name="Kallscheuer N."/>
            <person name="Luecker S."/>
            <person name="Lage O.M."/>
            <person name="Pohl T."/>
            <person name="Merkel B.J."/>
            <person name="Hornburger P."/>
            <person name="Mueller R.-W."/>
            <person name="Bruemmer F."/>
            <person name="Labrenz M."/>
            <person name="Spormann A.M."/>
            <person name="Op den Camp H."/>
            <person name="Overmann J."/>
            <person name="Amann R."/>
            <person name="Jetten M.S.M."/>
            <person name="Mascher T."/>
            <person name="Medema M.H."/>
            <person name="Devos D.P."/>
            <person name="Kaster A.-K."/>
            <person name="Ovreas L."/>
            <person name="Rohde M."/>
            <person name="Galperin M.Y."/>
            <person name="Jogler C."/>
        </authorList>
    </citation>
    <scope>NUCLEOTIDE SEQUENCE [LARGE SCALE GENOMIC DNA]</scope>
    <source>
        <strain evidence="7 8">Enr13</strain>
    </source>
</reference>
<keyword evidence="8" id="KW-1185">Reference proteome</keyword>
<dbReference type="GO" id="GO:0016020">
    <property type="term" value="C:membrane"/>
    <property type="evidence" value="ECO:0007669"/>
    <property type="project" value="UniProtKB-SubCell"/>
</dbReference>
<evidence type="ECO:0000313" key="8">
    <source>
        <dbReference type="Proteomes" id="UP000319004"/>
    </source>
</evidence>
<feature type="domain" description="TM2" evidence="6">
    <location>
        <begin position="24"/>
        <end position="69"/>
    </location>
</feature>
<proteinExistence type="predicted"/>
<evidence type="ECO:0000259" key="6">
    <source>
        <dbReference type="Pfam" id="PF05154"/>
    </source>
</evidence>
<protein>
    <submittedName>
        <fullName evidence="7">TM2 domain protein</fullName>
    </submittedName>
</protein>
<dbReference type="AlphaFoldDB" id="A0A518HZ27"/>
<sequence length="147" mass="16629">MHAATETYGAPGHAAAYEMTPTHPVLVGYLYWILGIFGAHRFYFGRPITGVLWFFTGGVFLVGWIVDLFLIPSMADDASRRYRRGRVDYTLCWVLHTFLGLFGVHRLYMGKIFTGVLFLLTGGLLGVGFVYDLLTLNEQIDELNAWE</sequence>
<feature type="transmembrane region" description="Helical" evidence="5">
    <location>
        <begin position="112"/>
        <end position="131"/>
    </location>
</feature>
<feature type="transmembrane region" description="Helical" evidence="5">
    <location>
        <begin position="87"/>
        <end position="105"/>
    </location>
</feature>
<dbReference type="InterPro" id="IPR007829">
    <property type="entry name" value="TM2"/>
</dbReference>
<dbReference type="PANTHER" id="PTHR21016:SF25">
    <property type="entry name" value="TM2 DOMAIN-CONTAINING PROTEIN DDB_G0277895-RELATED"/>
    <property type="match status" value="1"/>
</dbReference>
<accession>A0A518HZ27</accession>
<dbReference type="KEGG" id="snep:Enr13x_59280"/>
<evidence type="ECO:0000256" key="4">
    <source>
        <dbReference type="ARBA" id="ARBA00023136"/>
    </source>
</evidence>
<comment type="subcellular location">
    <subcellularLocation>
        <location evidence="1">Membrane</location>
        <topology evidence="1">Multi-pass membrane protein</topology>
    </subcellularLocation>
</comment>
<dbReference type="Pfam" id="PF05154">
    <property type="entry name" value="TM2"/>
    <property type="match status" value="2"/>
</dbReference>